<protein>
    <submittedName>
        <fullName evidence="1">15154_t:CDS:1</fullName>
    </submittedName>
</protein>
<accession>A0ACA9RKB2</accession>
<sequence>TLKAENEELKKKIQELENKEIFVDAAEESVEELKAKIKDLEKQLAASQVELDKANESRLKALKDFDKKQEKVQQLEKDLESTSEYGSEQIVKLEKINRDLKHDKGLLAEQLKLTEQDLDSYQRINELRLGKKEVSDG</sequence>
<dbReference type="EMBL" id="CAJVPW010074087">
    <property type="protein sequence ID" value="CAG8795870.1"/>
    <property type="molecule type" value="Genomic_DNA"/>
</dbReference>
<keyword evidence="2" id="KW-1185">Reference proteome</keyword>
<evidence type="ECO:0000313" key="2">
    <source>
        <dbReference type="Proteomes" id="UP000789366"/>
    </source>
</evidence>
<organism evidence="1 2">
    <name type="scientific">Cetraspora pellucida</name>
    <dbReference type="NCBI Taxonomy" id="1433469"/>
    <lineage>
        <taxon>Eukaryota</taxon>
        <taxon>Fungi</taxon>
        <taxon>Fungi incertae sedis</taxon>
        <taxon>Mucoromycota</taxon>
        <taxon>Glomeromycotina</taxon>
        <taxon>Glomeromycetes</taxon>
        <taxon>Diversisporales</taxon>
        <taxon>Gigasporaceae</taxon>
        <taxon>Cetraspora</taxon>
    </lineage>
</organism>
<evidence type="ECO:0000313" key="1">
    <source>
        <dbReference type="EMBL" id="CAG8795870.1"/>
    </source>
</evidence>
<proteinExistence type="predicted"/>
<dbReference type="Proteomes" id="UP000789366">
    <property type="component" value="Unassembled WGS sequence"/>
</dbReference>
<name>A0ACA9RKB2_9GLOM</name>
<comment type="caution">
    <text evidence="1">The sequence shown here is derived from an EMBL/GenBank/DDBJ whole genome shotgun (WGS) entry which is preliminary data.</text>
</comment>
<feature type="non-terminal residue" evidence="1">
    <location>
        <position position="1"/>
    </location>
</feature>
<gene>
    <name evidence="1" type="ORF">SPELUC_LOCUS17621</name>
</gene>
<reference evidence="1" key="1">
    <citation type="submission" date="2021-06" db="EMBL/GenBank/DDBJ databases">
        <authorList>
            <person name="Kallberg Y."/>
            <person name="Tangrot J."/>
            <person name="Rosling A."/>
        </authorList>
    </citation>
    <scope>NUCLEOTIDE SEQUENCE</scope>
    <source>
        <strain evidence="1">28 12/20/2015</strain>
    </source>
</reference>